<dbReference type="GO" id="GO:0005615">
    <property type="term" value="C:extracellular space"/>
    <property type="evidence" value="ECO:0007669"/>
    <property type="project" value="InterPro"/>
</dbReference>
<dbReference type="OrthoDB" id="671595at2759"/>
<dbReference type="Gene3D" id="2.30.39.10">
    <property type="entry name" value="Alpha-1-antitrypsin, domain 1"/>
    <property type="match status" value="1"/>
</dbReference>
<feature type="chain" id="PRO_5002625250" evidence="4">
    <location>
        <begin position="18"/>
        <end position="450"/>
    </location>
</feature>
<feature type="domain" description="Serpin" evidence="5">
    <location>
        <begin position="81"/>
        <end position="443"/>
    </location>
</feature>
<dbReference type="InterPro" id="IPR000215">
    <property type="entry name" value="Serpin_fam"/>
</dbReference>
<dbReference type="Gene3D" id="3.30.497.10">
    <property type="entry name" value="Antithrombin, subunit I, domain 2"/>
    <property type="match status" value="1"/>
</dbReference>
<keyword evidence="2" id="KW-0722">Serine protease inhibitor</keyword>
<comment type="similarity">
    <text evidence="3">Belongs to the serpin family.</text>
</comment>
<dbReference type="InterPro" id="IPR023795">
    <property type="entry name" value="Serpin_CS"/>
</dbReference>
<dbReference type="InterPro" id="IPR042178">
    <property type="entry name" value="Serpin_sf_1"/>
</dbReference>
<dbReference type="Pfam" id="PF00079">
    <property type="entry name" value="Serpin"/>
    <property type="match status" value="1"/>
</dbReference>
<proteinExistence type="evidence at transcript level"/>
<dbReference type="PANTHER" id="PTHR11461:SF357">
    <property type="entry name" value="SERINE PROTEASE INHIBITOR 27A"/>
    <property type="match status" value="1"/>
</dbReference>
<dbReference type="AlphaFoldDB" id="A0JCK3"/>
<dbReference type="InterPro" id="IPR023796">
    <property type="entry name" value="Serpin_dom"/>
</dbReference>
<gene>
    <name evidence="6" type="primary">pxSrp 3</name>
</gene>
<dbReference type="SMART" id="SM00093">
    <property type="entry name" value="SERPIN"/>
    <property type="match status" value="1"/>
</dbReference>
<reference evidence="6" key="1">
    <citation type="journal article" date="2008" name="J. Insect Physiol.">
        <title>Proteomic analysis of parasitized Plutella xylostella larvae plasma.</title>
        <authorList>
            <person name="Song K."/>
            <person name="Jung M."/>
            <person name="Eum J."/>
            <person name="Hwang I."/>
            <person name="Han S."/>
        </authorList>
    </citation>
    <scope>NUCLEOTIDE SEQUENCE</scope>
    <source>
        <tissue evidence="6">Whole body</tissue>
    </source>
</reference>
<dbReference type="PROSITE" id="PS00284">
    <property type="entry name" value="SERPIN"/>
    <property type="match status" value="1"/>
</dbReference>
<evidence type="ECO:0000256" key="2">
    <source>
        <dbReference type="ARBA" id="ARBA00022900"/>
    </source>
</evidence>
<sequence>MSLALFLIFFVAPLAYSANTGTPKPPTIDESVLQNVFGSPQSFYSQAVPVVPENGTLVDPDYWDSEDIYRPSSLTYDLFDLSITKRVAKSSPDNFLMSPLGLKLALAILTEAATGTTQAELVSVLNFDKDRNTVRHKFASIVSSLKTKSPQYILDLGSRIYVDNTAKTRQRFAAIAEQFYNTELQNIDLSKPGPAAKDINAWVSEKTQGRISQLVTEADLASAVVLILNTLYFRGTWRHQFAPNETAAAPFYVTPSVQKQAHFMKLQNSFYYAESMKFDAKILRMPYLGRKYSMNIIVPNSLSGLPRVVENLSELRQEMTFLTEKVVDVTIPRFQFDYTTHFENILKELGVREAFEDTASFPGISRGQTLRQRLKVSNVLQKAGIEVNELGSTAYSATEISLVNKFGTDNDGMQEVIANKPFLFFIEDEATRQLLFSGRFADPPATIKMA</sequence>
<evidence type="ECO:0000256" key="3">
    <source>
        <dbReference type="RuleBase" id="RU000411"/>
    </source>
</evidence>
<accession>A0JCK3</accession>
<dbReference type="PANTHER" id="PTHR11461">
    <property type="entry name" value="SERINE PROTEASE INHIBITOR, SERPIN"/>
    <property type="match status" value="1"/>
</dbReference>
<dbReference type="EMBL" id="AB282641">
    <property type="protein sequence ID" value="BAF36821.1"/>
    <property type="molecule type" value="mRNA"/>
</dbReference>
<dbReference type="InterPro" id="IPR036186">
    <property type="entry name" value="Serpin_sf"/>
</dbReference>
<dbReference type="CDD" id="cd19578">
    <property type="entry name" value="serpinK_insect_SRPN2-like"/>
    <property type="match status" value="1"/>
</dbReference>
<organism evidence="6">
    <name type="scientific">Plutella xylostella</name>
    <name type="common">Diamondback moth</name>
    <name type="synonym">Plutella maculipennis</name>
    <dbReference type="NCBI Taxonomy" id="51655"/>
    <lineage>
        <taxon>Eukaryota</taxon>
        <taxon>Metazoa</taxon>
        <taxon>Ecdysozoa</taxon>
        <taxon>Arthropoda</taxon>
        <taxon>Hexapoda</taxon>
        <taxon>Insecta</taxon>
        <taxon>Pterygota</taxon>
        <taxon>Neoptera</taxon>
        <taxon>Endopterygota</taxon>
        <taxon>Lepidoptera</taxon>
        <taxon>Glossata</taxon>
        <taxon>Ditrysia</taxon>
        <taxon>Yponomeutoidea</taxon>
        <taxon>Plutellidae</taxon>
        <taxon>Plutella</taxon>
    </lineage>
</organism>
<evidence type="ECO:0000256" key="1">
    <source>
        <dbReference type="ARBA" id="ARBA00022690"/>
    </source>
</evidence>
<evidence type="ECO:0000259" key="5">
    <source>
        <dbReference type="SMART" id="SM00093"/>
    </source>
</evidence>
<evidence type="ECO:0000256" key="4">
    <source>
        <dbReference type="SAM" id="SignalP"/>
    </source>
</evidence>
<keyword evidence="1" id="KW-0646">Protease inhibitor</keyword>
<protein>
    <submittedName>
        <fullName evidence="6">PxSerpin 3</fullName>
    </submittedName>
</protein>
<dbReference type="MEROPS" id="I04.072"/>
<keyword evidence="4" id="KW-0732">Signal</keyword>
<name>A0JCK3_PLUXY</name>
<dbReference type="GO" id="GO:0004867">
    <property type="term" value="F:serine-type endopeptidase inhibitor activity"/>
    <property type="evidence" value="ECO:0007669"/>
    <property type="project" value="UniProtKB-KW"/>
</dbReference>
<feature type="signal peptide" evidence="4">
    <location>
        <begin position="1"/>
        <end position="17"/>
    </location>
</feature>
<dbReference type="SUPFAM" id="SSF56574">
    <property type="entry name" value="Serpins"/>
    <property type="match status" value="1"/>
</dbReference>
<dbReference type="InterPro" id="IPR042185">
    <property type="entry name" value="Serpin_sf_2"/>
</dbReference>
<evidence type="ECO:0000313" key="6">
    <source>
        <dbReference type="EMBL" id="BAF36821.1"/>
    </source>
</evidence>